<evidence type="ECO:0000256" key="8">
    <source>
        <dbReference type="ARBA" id="ARBA00023136"/>
    </source>
</evidence>
<protein>
    <submittedName>
        <fullName evidence="10">Uncharacterized protein</fullName>
    </submittedName>
</protein>
<keyword evidence="5" id="KW-0653">Protein transport</keyword>
<dbReference type="GeneID" id="37017846"/>
<feature type="non-terminal residue" evidence="10">
    <location>
        <position position="196"/>
    </location>
</feature>
<feature type="non-terminal residue" evidence="10">
    <location>
        <position position="1"/>
    </location>
</feature>
<evidence type="ECO:0000256" key="3">
    <source>
        <dbReference type="ARBA" id="ARBA00022448"/>
    </source>
</evidence>
<dbReference type="AlphaFoldDB" id="A0A316VJ68"/>
<dbReference type="GO" id="GO:0034067">
    <property type="term" value="P:protein localization to Golgi apparatus"/>
    <property type="evidence" value="ECO:0007669"/>
    <property type="project" value="TreeGrafter"/>
</dbReference>
<comment type="subcellular location">
    <subcellularLocation>
        <location evidence="1">Golgi apparatus membrane</location>
        <topology evidence="1">Multi-pass membrane protein</topology>
    </subcellularLocation>
</comment>
<accession>A0A316VJ68</accession>
<evidence type="ECO:0000256" key="4">
    <source>
        <dbReference type="ARBA" id="ARBA00022692"/>
    </source>
</evidence>
<dbReference type="PANTHER" id="PTHR12952">
    <property type="entry name" value="SYS1"/>
    <property type="match status" value="1"/>
</dbReference>
<evidence type="ECO:0000313" key="10">
    <source>
        <dbReference type="EMBL" id="PWN36071.1"/>
    </source>
</evidence>
<dbReference type="InterPro" id="IPR019185">
    <property type="entry name" value="Integral_membrane_SYS1-rel"/>
</dbReference>
<sequence length="196" mass="22146">QGFDAVRILSQILSLQALHYLALSFIIPPLLGLLSFNKHALNFQGGPTSLSMVLDWREIAGYPILDGGRPWPWNKYKQAIYANQGWWPIFAQDSSRGWIIVIAWALTGAVDVFLLSILIRRPTHILDHTITLHVIHLALTWTYTRAFPTSLFYWMVMAGHIGASVVWAEALSIRREMKSGFQSGLNQNTDTESARN</sequence>
<evidence type="ECO:0000256" key="7">
    <source>
        <dbReference type="ARBA" id="ARBA00023034"/>
    </source>
</evidence>
<dbReference type="RefSeq" id="XP_025356373.1">
    <property type="nucleotide sequence ID" value="XM_025496065.1"/>
</dbReference>
<evidence type="ECO:0000256" key="6">
    <source>
        <dbReference type="ARBA" id="ARBA00022989"/>
    </source>
</evidence>
<evidence type="ECO:0000313" key="11">
    <source>
        <dbReference type="Proteomes" id="UP000245771"/>
    </source>
</evidence>
<evidence type="ECO:0000256" key="5">
    <source>
        <dbReference type="ARBA" id="ARBA00022927"/>
    </source>
</evidence>
<name>A0A316VJ68_9BASI</name>
<comment type="similarity">
    <text evidence="2">Belongs to the SYS1 family.</text>
</comment>
<evidence type="ECO:0000256" key="9">
    <source>
        <dbReference type="SAM" id="Phobius"/>
    </source>
</evidence>
<keyword evidence="8 9" id="KW-0472">Membrane</keyword>
<proteinExistence type="inferred from homology"/>
<reference evidence="10 11" key="1">
    <citation type="journal article" date="2018" name="Mol. Biol. Evol.">
        <title>Broad Genomic Sampling Reveals a Smut Pathogenic Ancestry of the Fungal Clade Ustilaginomycotina.</title>
        <authorList>
            <person name="Kijpornyongpan T."/>
            <person name="Mondo S.J."/>
            <person name="Barry K."/>
            <person name="Sandor L."/>
            <person name="Lee J."/>
            <person name="Lipzen A."/>
            <person name="Pangilinan J."/>
            <person name="LaButti K."/>
            <person name="Hainaut M."/>
            <person name="Henrissat B."/>
            <person name="Grigoriev I.V."/>
            <person name="Spatafora J.W."/>
            <person name="Aime M.C."/>
        </authorList>
    </citation>
    <scope>NUCLEOTIDE SEQUENCE [LARGE SCALE GENOMIC DNA]</scope>
    <source>
        <strain evidence="10 11">MCA 3882</strain>
    </source>
</reference>
<dbReference type="GO" id="GO:0006895">
    <property type="term" value="P:Golgi to endosome transport"/>
    <property type="evidence" value="ECO:0007669"/>
    <property type="project" value="TreeGrafter"/>
</dbReference>
<dbReference type="Proteomes" id="UP000245771">
    <property type="component" value="Unassembled WGS sequence"/>
</dbReference>
<organism evidence="10 11">
    <name type="scientific">Meira miltonrushii</name>
    <dbReference type="NCBI Taxonomy" id="1280837"/>
    <lineage>
        <taxon>Eukaryota</taxon>
        <taxon>Fungi</taxon>
        <taxon>Dikarya</taxon>
        <taxon>Basidiomycota</taxon>
        <taxon>Ustilaginomycotina</taxon>
        <taxon>Exobasidiomycetes</taxon>
        <taxon>Exobasidiales</taxon>
        <taxon>Brachybasidiaceae</taxon>
        <taxon>Meira</taxon>
    </lineage>
</organism>
<dbReference type="PANTHER" id="PTHR12952:SF0">
    <property type="entry name" value="PROTEIN SYS1 HOMOLOG"/>
    <property type="match status" value="1"/>
</dbReference>
<dbReference type="Pfam" id="PF09801">
    <property type="entry name" value="SYS1"/>
    <property type="match status" value="1"/>
</dbReference>
<dbReference type="STRING" id="1280837.A0A316VJ68"/>
<evidence type="ECO:0000256" key="1">
    <source>
        <dbReference type="ARBA" id="ARBA00004653"/>
    </source>
</evidence>
<evidence type="ECO:0000256" key="2">
    <source>
        <dbReference type="ARBA" id="ARBA00008160"/>
    </source>
</evidence>
<feature type="transmembrane region" description="Helical" evidence="9">
    <location>
        <begin position="17"/>
        <end position="36"/>
    </location>
</feature>
<dbReference type="GO" id="GO:0005802">
    <property type="term" value="C:trans-Golgi network"/>
    <property type="evidence" value="ECO:0007669"/>
    <property type="project" value="TreeGrafter"/>
</dbReference>
<gene>
    <name evidence="10" type="ORF">FA14DRAFT_114651</name>
</gene>
<keyword evidence="4 9" id="KW-0812">Transmembrane</keyword>
<dbReference type="GO" id="GO:0043001">
    <property type="term" value="P:Golgi to plasma membrane protein transport"/>
    <property type="evidence" value="ECO:0007669"/>
    <property type="project" value="TreeGrafter"/>
</dbReference>
<dbReference type="InParanoid" id="A0A316VJ68"/>
<keyword evidence="3" id="KW-0813">Transport</keyword>
<dbReference type="GO" id="GO:0005829">
    <property type="term" value="C:cytosol"/>
    <property type="evidence" value="ECO:0007669"/>
    <property type="project" value="GOC"/>
</dbReference>
<feature type="transmembrane region" description="Helical" evidence="9">
    <location>
        <begin position="150"/>
        <end position="168"/>
    </location>
</feature>
<keyword evidence="7" id="KW-0333">Golgi apparatus</keyword>
<feature type="transmembrane region" description="Helical" evidence="9">
    <location>
        <begin position="97"/>
        <end position="118"/>
    </location>
</feature>
<dbReference type="GO" id="GO:0000139">
    <property type="term" value="C:Golgi membrane"/>
    <property type="evidence" value="ECO:0007669"/>
    <property type="project" value="UniProtKB-SubCell"/>
</dbReference>
<dbReference type="EMBL" id="KZ819603">
    <property type="protein sequence ID" value="PWN36071.1"/>
    <property type="molecule type" value="Genomic_DNA"/>
</dbReference>
<dbReference type="OrthoDB" id="542931at2759"/>
<keyword evidence="6 9" id="KW-1133">Transmembrane helix</keyword>
<keyword evidence="11" id="KW-1185">Reference proteome</keyword>